<dbReference type="Pfam" id="PF01535">
    <property type="entry name" value="PPR"/>
    <property type="match status" value="1"/>
</dbReference>
<protein>
    <recommendedName>
        <fullName evidence="5">Pentacotripeptide-repeat region of PRORP domain-containing protein</fullName>
    </recommendedName>
</protein>
<dbReference type="InterPro" id="IPR002885">
    <property type="entry name" value="PPR_rpt"/>
</dbReference>
<gene>
    <name evidence="3" type="ORF">CU098_008551</name>
</gene>
<dbReference type="AlphaFoldDB" id="A0A367JNQ4"/>
<dbReference type="GO" id="GO:0003729">
    <property type="term" value="F:mRNA binding"/>
    <property type="evidence" value="ECO:0007669"/>
    <property type="project" value="TreeGrafter"/>
</dbReference>
<feature type="repeat" description="PPR" evidence="2">
    <location>
        <begin position="280"/>
        <end position="315"/>
    </location>
</feature>
<feature type="repeat" description="PPR" evidence="2">
    <location>
        <begin position="151"/>
        <end position="185"/>
    </location>
</feature>
<organism evidence="3 4">
    <name type="scientific">Rhizopus stolonifer</name>
    <name type="common">Rhizopus nigricans</name>
    <dbReference type="NCBI Taxonomy" id="4846"/>
    <lineage>
        <taxon>Eukaryota</taxon>
        <taxon>Fungi</taxon>
        <taxon>Fungi incertae sedis</taxon>
        <taxon>Mucoromycota</taxon>
        <taxon>Mucoromycotina</taxon>
        <taxon>Mucoromycetes</taxon>
        <taxon>Mucorales</taxon>
        <taxon>Mucorineae</taxon>
        <taxon>Rhizopodaceae</taxon>
        <taxon>Rhizopus</taxon>
    </lineage>
</organism>
<dbReference type="PANTHER" id="PTHR47932:SF25">
    <property type="entry name" value="OS01G0833000 PROTEIN"/>
    <property type="match status" value="1"/>
</dbReference>
<dbReference type="InterPro" id="IPR011990">
    <property type="entry name" value="TPR-like_helical_dom_sf"/>
</dbReference>
<evidence type="ECO:0000313" key="4">
    <source>
        <dbReference type="Proteomes" id="UP000253551"/>
    </source>
</evidence>
<dbReference type="EMBL" id="PJQM01002972">
    <property type="protein sequence ID" value="RCH91572.1"/>
    <property type="molecule type" value="Genomic_DNA"/>
</dbReference>
<proteinExistence type="predicted"/>
<dbReference type="Proteomes" id="UP000253551">
    <property type="component" value="Unassembled WGS sequence"/>
</dbReference>
<dbReference type="STRING" id="4846.A0A367JNQ4"/>
<keyword evidence="4" id="KW-1185">Reference proteome</keyword>
<evidence type="ECO:0000256" key="1">
    <source>
        <dbReference type="ARBA" id="ARBA00022737"/>
    </source>
</evidence>
<dbReference type="PROSITE" id="PS51375">
    <property type="entry name" value="PPR"/>
    <property type="match status" value="3"/>
</dbReference>
<evidence type="ECO:0008006" key="5">
    <source>
        <dbReference type="Google" id="ProtNLM"/>
    </source>
</evidence>
<sequence>MDVKKTPSLQKLQEPTTRYSKALVLADLHRVLATQSVERIWPMYTYLYDNNMLDLLTKHNYYQLFTFTTRARATQTNYYRLLALVDDMKEHGVPLRLTEYNSLIHWIGGRTVPVIKPHHLKEAIDLFEEMQKPETFNKNGESIQKDPIQPSVETFNTLIAIASRLFDLRTSQKLYRDMISRGLRPDVFTYSTLISLVGKMGDVRGIEEVLKDARKNLTRDRLRHVAFWNSLMSAYAVNGLGDRVHDLLEQMKLPSRKPAENRPFGTKRSKKWSRGVPVPDAESYRIYIDLMIRKGESFDKTLDKFYEMKRRSIIPIIQIYNSLFKSLMDPVEKFPGIVRKKNPENFKKRVLLKKLYLSFKRDITQVEPNSETLYTLVSAFLDLGDTKTALEVFVFLNNYKNNTIPTVPKNIQYSSVAILAKERHTISTDDPNKMEPPKELLDRLKEIVTKRTSV</sequence>
<dbReference type="Pfam" id="PF13041">
    <property type="entry name" value="PPR_2"/>
    <property type="match status" value="1"/>
</dbReference>
<dbReference type="OrthoDB" id="1908178at2759"/>
<accession>A0A367JNQ4</accession>
<evidence type="ECO:0000313" key="3">
    <source>
        <dbReference type="EMBL" id="RCH91572.1"/>
    </source>
</evidence>
<feature type="repeat" description="PPR" evidence="2">
    <location>
        <begin position="224"/>
        <end position="258"/>
    </location>
</feature>
<reference evidence="3 4" key="1">
    <citation type="journal article" date="2018" name="G3 (Bethesda)">
        <title>Phylogenetic and Phylogenomic Definition of Rhizopus Species.</title>
        <authorList>
            <person name="Gryganskyi A.P."/>
            <person name="Golan J."/>
            <person name="Dolatabadi S."/>
            <person name="Mondo S."/>
            <person name="Robb S."/>
            <person name="Idnurm A."/>
            <person name="Muszewska A."/>
            <person name="Steczkiewicz K."/>
            <person name="Masonjones S."/>
            <person name="Liao H.L."/>
            <person name="Gajdeczka M.T."/>
            <person name="Anike F."/>
            <person name="Vuek A."/>
            <person name="Anishchenko I.M."/>
            <person name="Voigt K."/>
            <person name="de Hoog G.S."/>
            <person name="Smith M.E."/>
            <person name="Heitman J."/>
            <person name="Vilgalys R."/>
            <person name="Stajich J.E."/>
        </authorList>
    </citation>
    <scope>NUCLEOTIDE SEQUENCE [LARGE SCALE GENOMIC DNA]</scope>
    <source>
        <strain evidence="3 4">LSU 92-RS-03</strain>
    </source>
</reference>
<comment type="caution">
    <text evidence="3">The sequence shown here is derived from an EMBL/GenBank/DDBJ whole genome shotgun (WGS) entry which is preliminary data.</text>
</comment>
<name>A0A367JNQ4_RHIST</name>
<dbReference type="Gene3D" id="1.25.40.10">
    <property type="entry name" value="Tetratricopeptide repeat domain"/>
    <property type="match status" value="2"/>
</dbReference>
<dbReference type="PANTHER" id="PTHR47932">
    <property type="entry name" value="ATPASE EXPRESSION PROTEIN 3"/>
    <property type="match status" value="1"/>
</dbReference>
<evidence type="ECO:0000256" key="2">
    <source>
        <dbReference type="PROSITE-ProRule" id="PRU00708"/>
    </source>
</evidence>
<keyword evidence="1" id="KW-0677">Repeat</keyword>